<evidence type="ECO:0000256" key="5">
    <source>
        <dbReference type="SAM" id="Phobius"/>
    </source>
</evidence>
<reference evidence="7" key="2">
    <citation type="journal article" date="2021" name="PeerJ">
        <title>Extensive microbial diversity within the chicken gut microbiome revealed by metagenomics and culture.</title>
        <authorList>
            <person name="Gilroy R."/>
            <person name="Ravi A."/>
            <person name="Getino M."/>
            <person name="Pursley I."/>
            <person name="Horton D.L."/>
            <person name="Alikhan N.F."/>
            <person name="Baker D."/>
            <person name="Gharbi K."/>
            <person name="Hall N."/>
            <person name="Watson M."/>
            <person name="Adriaenssens E.M."/>
            <person name="Foster-Nyarko E."/>
            <person name="Jarju S."/>
            <person name="Secka A."/>
            <person name="Antonio M."/>
            <person name="Oren A."/>
            <person name="Chaudhuri R.R."/>
            <person name="La Ragione R."/>
            <person name="Hildebrand F."/>
            <person name="Pallen M.J."/>
        </authorList>
    </citation>
    <scope>NUCLEOTIDE SEQUENCE</scope>
    <source>
        <strain evidence="7">CHK178-757</strain>
    </source>
</reference>
<feature type="binding site" evidence="4">
    <location>
        <begin position="1028"/>
        <end position="1035"/>
    </location>
    <ligand>
        <name>ATP</name>
        <dbReference type="ChEBI" id="CHEBI:30616"/>
    </ligand>
</feature>
<evidence type="ECO:0000259" key="6">
    <source>
        <dbReference type="PROSITE" id="PS50901"/>
    </source>
</evidence>
<dbReference type="InterPro" id="IPR050206">
    <property type="entry name" value="FtsK/SpoIIIE/SftA"/>
</dbReference>
<dbReference type="GO" id="GO:0003677">
    <property type="term" value="F:DNA binding"/>
    <property type="evidence" value="ECO:0007669"/>
    <property type="project" value="InterPro"/>
</dbReference>
<feature type="transmembrane region" description="Helical" evidence="5">
    <location>
        <begin position="290"/>
        <end position="310"/>
    </location>
</feature>
<feature type="domain" description="FtsK" evidence="6">
    <location>
        <begin position="678"/>
        <end position="873"/>
    </location>
</feature>
<dbReference type="GO" id="GO:0005524">
    <property type="term" value="F:ATP binding"/>
    <property type="evidence" value="ECO:0007669"/>
    <property type="project" value="UniProtKB-UniRule"/>
</dbReference>
<dbReference type="NCBIfam" id="TIGR03928">
    <property type="entry name" value="T7_EssCb_Firm"/>
    <property type="match status" value="1"/>
</dbReference>
<keyword evidence="3 4" id="KW-0067">ATP-binding</keyword>
<proteinExistence type="predicted"/>
<organism evidence="7 8">
    <name type="scientific">Candidatus Scybalocola faecigallinarum</name>
    <dbReference type="NCBI Taxonomy" id="2840941"/>
    <lineage>
        <taxon>Bacteria</taxon>
        <taxon>Bacillati</taxon>
        <taxon>Bacillota</taxon>
        <taxon>Clostridia</taxon>
        <taxon>Lachnospirales</taxon>
        <taxon>Lachnospiraceae</taxon>
        <taxon>Lachnospiraceae incertae sedis</taxon>
        <taxon>Candidatus Scybalocola (ex Gilroy et al. 2021)</taxon>
    </lineage>
</organism>
<evidence type="ECO:0000256" key="4">
    <source>
        <dbReference type="PROSITE-ProRule" id="PRU00289"/>
    </source>
</evidence>
<dbReference type="PANTHER" id="PTHR22683:SF1">
    <property type="entry name" value="TYPE VII SECRETION SYSTEM PROTEIN ESSC"/>
    <property type="match status" value="1"/>
</dbReference>
<sequence length="1520" mass="173706">MDYKLVIFGRDIYREVELDKNSRQRLLIGTTPGCRIRFNREHFFDDFEIFAEQRNGQWILGCNQNVFFKGGDLLKQNLVHLKPGDSMGVCYEKSGSVLFSLDFMYDYERKPLHYDQFVQIQGIGEIRIGNHESCHFKIQDETLSNAWISLKKRGDTWELWRSSQKLGVYKNGYKLPGTAENLLENGDFFSLAGHGFFLFGDKLYLNNTRGLSTSLPLHQERTGTGMLVYPHFQRNSRVEYVISDAPVQVLAPKSLSAPPKKNLVMILIPVIASLILMVALRGLMGSGGMFVIYSVAMMALGGAMSVWTYFNDGKEYKQNKARREEKYQEYIRQQEEKIQTQRAGELAVMDYTYTSLEDGVKFVETFDSRLFERRPKDSDFLTVFLGKGYVRSTLSVKCKEIEYKDVEDPLQDIPVRLKEQYEYLENAPVTLGLKEVSAVGVVGNENKLYQILKNMVLDLAIRHYYGDVKFYFIFSEKHKKQFEWLRWLKNAYNSMTDTRCFIYDEESEKAGLDFLYSELSRRENAEAKNTWDCHYVVFVYQTRLLDTHPLSRYISLAKDLGFTFIFMETCREFLAPQCEAQILLDNASSQGCLVNCSDGKQQQYFTYPHISSITAGQCALKLGSIYVDEISLEKSLTKNISMFQLLGIINVDDLNLKKRWAASKIYESMAAPLGVKSGNEVVFLDLHEKFHGPHGLVAGTTGSGKSEILQSYILSMATLFHPYEVGFVIIDFKGGGMVNQFRRLPHLNGAITNIDGSEIERSLLSIRAELRKRQELFARYDVNHIDAYIRKYKNNETDIPLPHLILIVDEFAELKSDQPEFMKELISTARIGRSLGVHLILATQKPSGVVDNQIWSNSRFKLCLKVQNKEDSNEVLKSPLAAEIKEPGRAYLQVGNNEIFQLFQSAYSGVPAQSDNTGNQRSFTVSKVELSGKRTAIFSQKPQKAKGGKNQLEAIVDYVHEYCMLNSIKPLPGICLEPLPETILWEGPGDFSDAKNIIVPLGLLDDPEHQKQTQVTVNFTQNHIFVLGSARYGKTNVLQAMIRGLAQLYTPEDVHIYILDFASMALKRFEGLPHVGGVITSMEDEKMKTFMKMMDEEMKRRREILLKTGVGSFNAYRESGHKKLPQVVIMIDNVAAFRELYEKFEDRLLALCREGLSLGISVVAANLQTSGFGYKYLSNFSCRICLYCNDSNEYNYLFDSCRKKLKNIPGRALTELDRKTYEIQVYQSFEGDNDVERAKSMESFVARMASEYVGISARKIPEIPAILTLAYIKRNFQAAVCQPYEIYLGIDFSSTNLEKMSLLNQGTLGIGGAPHMGRGNFIRYMLHSLNQHRDSAPVECYIIDDVDKKLGEMQSLPIVKAYTVDASEYKMMLGYFDHLMEERYQWMVDGQEERMEKAPLLVWLLRNNDVISSMSGDREMMKLYRQLCTKYRALKICIIYGNLENAAINYSAPEVLKMLRDSKNFLIFTDIGEQKLCDVPFSVSKEYTKPLEAGEAYRFSGIGITKIKTVLEDREEDEQD</sequence>
<keyword evidence="2 4" id="KW-0547">Nucleotide-binding</keyword>
<reference evidence="7" key="1">
    <citation type="submission" date="2020-10" db="EMBL/GenBank/DDBJ databases">
        <authorList>
            <person name="Gilroy R."/>
        </authorList>
    </citation>
    <scope>NUCLEOTIDE SEQUENCE</scope>
    <source>
        <strain evidence="7">CHK178-757</strain>
    </source>
</reference>
<keyword evidence="5" id="KW-1133">Transmembrane helix</keyword>
<evidence type="ECO:0000256" key="3">
    <source>
        <dbReference type="ARBA" id="ARBA00022840"/>
    </source>
</evidence>
<keyword evidence="5" id="KW-0472">Membrane</keyword>
<protein>
    <submittedName>
        <fullName evidence="7">Type VII secretion protein EssC</fullName>
    </submittedName>
</protein>
<evidence type="ECO:0000313" key="7">
    <source>
        <dbReference type="EMBL" id="HIS47918.1"/>
    </source>
</evidence>
<dbReference type="Pfam" id="PF01580">
    <property type="entry name" value="FtsK_SpoIIIE"/>
    <property type="match status" value="2"/>
</dbReference>
<evidence type="ECO:0000256" key="1">
    <source>
        <dbReference type="ARBA" id="ARBA00022737"/>
    </source>
</evidence>
<dbReference type="InterPro" id="IPR008984">
    <property type="entry name" value="SMAD_FHA_dom_sf"/>
</dbReference>
<gene>
    <name evidence="7" type="primary">essC</name>
    <name evidence="7" type="ORF">IAB46_10295</name>
</gene>
<dbReference type="EMBL" id="DVIT01000037">
    <property type="protein sequence ID" value="HIS47918.1"/>
    <property type="molecule type" value="Genomic_DNA"/>
</dbReference>
<dbReference type="Gene3D" id="3.40.50.300">
    <property type="entry name" value="P-loop containing nucleotide triphosphate hydrolases"/>
    <property type="match status" value="3"/>
</dbReference>
<dbReference type="CDD" id="cd01127">
    <property type="entry name" value="TrwB_TraG_TraD_VirD4"/>
    <property type="match status" value="1"/>
</dbReference>
<dbReference type="SUPFAM" id="SSF52540">
    <property type="entry name" value="P-loop containing nucleoside triphosphate hydrolases"/>
    <property type="match status" value="2"/>
</dbReference>
<feature type="binding site" evidence="4">
    <location>
        <begin position="699"/>
        <end position="706"/>
    </location>
    <ligand>
        <name>ATP</name>
        <dbReference type="ChEBI" id="CHEBI:30616"/>
    </ligand>
</feature>
<accession>A0A9D1F5A0</accession>
<dbReference type="Proteomes" id="UP000823927">
    <property type="component" value="Unassembled WGS sequence"/>
</dbReference>
<feature type="domain" description="FtsK" evidence="6">
    <location>
        <begin position="1012"/>
        <end position="1195"/>
    </location>
</feature>
<keyword evidence="1" id="KW-0677">Repeat</keyword>
<evidence type="ECO:0000313" key="8">
    <source>
        <dbReference type="Proteomes" id="UP000823927"/>
    </source>
</evidence>
<dbReference type="InterPro" id="IPR027417">
    <property type="entry name" value="P-loop_NTPase"/>
</dbReference>
<dbReference type="PANTHER" id="PTHR22683">
    <property type="entry name" value="SPORULATION PROTEIN RELATED"/>
    <property type="match status" value="1"/>
</dbReference>
<dbReference type="PROSITE" id="PS50901">
    <property type="entry name" value="FTSK"/>
    <property type="match status" value="2"/>
</dbReference>
<dbReference type="InterPro" id="IPR002543">
    <property type="entry name" value="FtsK_dom"/>
</dbReference>
<dbReference type="InterPro" id="IPR023839">
    <property type="entry name" value="Firmicutes_EssC_C"/>
</dbReference>
<evidence type="ECO:0000256" key="2">
    <source>
        <dbReference type="ARBA" id="ARBA00022741"/>
    </source>
</evidence>
<keyword evidence="5" id="KW-0812">Transmembrane</keyword>
<dbReference type="SUPFAM" id="SSF49879">
    <property type="entry name" value="SMAD/FHA domain"/>
    <property type="match status" value="1"/>
</dbReference>
<comment type="caution">
    <text evidence="7">The sequence shown here is derived from an EMBL/GenBank/DDBJ whole genome shotgun (WGS) entry which is preliminary data.</text>
</comment>
<name>A0A9D1F5A0_9FIRM</name>
<feature type="transmembrane region" description="Helical" evidence="5">
    <location>
        <begin position="263"/>
        <end position="283"/>
    </location>
</feature>